<keyword evidence="1" id="KW-1133">Transmembrane helix</keyword>
<dbReference type="EMBL" id="MU863931">
    <property type="protein sequence ID" value="KAK4199549.1"/>
    <property type="molecule type" value="Genomic_DNA"/>
</dbReference>
<reference evidence="2" key="1">
    <citation type="journal article" date="2023" name="Mol. Phylogenet. Evol.">
        <title>Genome-scale phylogeny and comparative genomics of the fungal order Sordariales.</title>
        <authorList>
            <person name="Hensen N."/>
            <person name="Bonometti L."/>
            <person name="Westerberg I."/>
            <person name="Brannstrom I.O."/>
            <person name="Guillou S."/>
            <person name="Cros-Aarteil S."/>
            <person name="Calhoun S."/>
            <person name="Haridas S."/>
            <person name="Kuo A."/>
            <person name="Mondo S."/>
            <person name="Pangilinan J."/>
            <person name="Riley R."/>
            <person name="LaButti K."/>
            <person name="Andreopoulos B."/>
            <person name="Lipzen A."/>
            <person name="Chen C."/>
            <person name="Yan M."/>
            <person name="Daum C."/>
            <person name="Ng V."/>
            <person name="Clum A."/>
            <person name="Steindorff A."/>
            <person name="Ohm R.A."/>
            <person name="Martin F."/>
            <person name="Silar P."/>
            <person name="Natvig D.O."/>
            <person name="Lalanne C."/>
            <person name="Gautier V."/>
            <person name="Ament-Velasquez S.L."/>
            <person name="Kruys A."/>
            <person name="Hutchinson M.I."/>
            <person name="Powell A.J."/>
            <person name="Barry K."/>
            <person name="Miller A.N."/>
            <person name="Grigoriev I.V."/>
            <person name="Debuchy R."/>
            <person name="Gladieux P."/>
            <person name="Hiltunen Thoren M."/>
            <person name="Johannesson H."/>
        </authorList>
    </citation>
    <scope>NUCLEOTIDE SEQUENCE</scope>
    <source>
        <strain evidence="2">CBS 315.58</strain>
    </source>
</reference>
<feature type="transmembrane region" description="Helical" evidence="1">
    <location>
        <begin position="56"/>
        <end position="76"/>
    </location>
</feature>
<sequence>MSQSPESGRLAFSHTQIAVGLQALAVACLVAWLVRDASTTQLTRKQATKQPSEVRRVRLTIIAVVVSFLSMALGVADLLARRDDDCGAQDIWPQEAESHPLELWDQAWEMFNLWTEVAEPLMPDKVLHKGNNLYNDYHVLMDSHRILDNFCFQLDFISLFRSTDPDSPTETQKRRKDIGTCNAANGNLIEFERSWQYAVIYFSTMYLGIPMQQLAWAGYRIENSQKLKEATPAESSWYGFSRPEGAGIADPGYFNHTFNNETALHILAIANPYFPKVRPVAADMTQYLRILQAQVRTAAESLAVVSELLPQELRGKTLDASFMKRWVGIDSYNRWRGLVKTTKEEEQGPTRTAHAVEELASLHDVMDRIHASATECVRRSGTVESSLERLEREVMALTQGMAVGPSGLDGAWATLGWRTDCRCDSGTQTSPVRVVAEPIVVVHFVPSIETLFQGFENAYWWLKDKYGSARQRFADAQKEADKIMKRLEQKPRLSGKSGVSMDLVDLEEIKASMDRKFQERWGL</sequence>
<reference evidence="2" key="2">
    <citation type="submission" date="2023-05" db="EMBL/GenBank/DDBJ databases">
        <authorList>
            <consortium name="Lawrence Berkeley National Laboratory"/>
            <person name="Steindorff A."/>
            <person name="Hensen N."/>
            <person name="Bonometti L."/>
            <person name="Westerberg I."/>
            <person name="Brannstrom I.O."/>
            <person name="Guillou S."/>
            <person name="Cros-Aarteil S."/>
            <person name="Calhoun S."/>
            <person name="Haridas S."/>
            <person name="Kuo A."/>
            <person name="Mondo S."/>
            <person name="Pangilinan J."/>
            <person name="Riley R."/>
            <person name="Labutti K."/>
            <person name="Andreopoulos B."/>
            <person name="Lipzen A."/>
            <person name="Chen C."/>
            <person name="Yanf M."/>
            <person name="Daum C."/>
            <person name="Ng V."/>
            <person name="Clum A."/>
            <person name="Ohm R."/>
            <person name="Martin F."/>
            <person name="Silar P."/>
            <person name="Natvig D."/>
            <person name="Lalanne C."/>
            <person name="Gautier V."/>
            <person name="Ament-Velasquez S.L."/>
            <person name="Kruys A."/>
            <person name="Hutchinson M.I."/>
            <person name="Powell A.J."/>
            <person name="Barry K."/>
            <person name="Miller A.N."/>
            <person name="Grigoriev I.V."/>
            <person name="Debuchy R."/>
            <person name="Gladieux P."/>
            <person name="Thoren M.H."/>
            <person name="Johannesson H."/>
        </authorList>
    </citation>
    <scope>NUCLEOTIDE SEQUENCE</scope>
    <source>
        <strain evidence="2">CBS 315.58</strain>
    </source>
</reference>
<name>A0AAN6XFF0_9PEZI</name>
<accession>A0AAN6XFF0</accession>
<keyword evidence="1" id="KW-0812">Transmembrane</keyword>
<evidence type="ECO:0000256" key="1">
    <source>
        <dbReference type="SAM" id="Phobius"/>
    </source>
</evidence>
<protein>
    <submittedName>
        <fullName evidence="2">Uncharacterized protein</fullName>
    </submittedName>
</protein>
<proteinExistence type="predicted"/>
<comment type="caution">
    <text evidence="2">The sequence shown here is derived from an EMBL/GenBank/DDBJ whole genome shotgun (WGS) entry which is preliminary data.</text>
</comment>
<keyword evidence="1" id="KW-0472">Membrane</keyword>
<evidence type="ECO:0000313" key="2">
    <source>
        <dbReference type="EMBL" id="KAK4199549.1"/>
    </source>
</evidence>
<dbReference type="Proteomes" id="UP001303160">
    <property type="component" value="Unassembled WGS sequence"/>
</dbReference>
<keyword evidence="3" id="KW-1185">Reference proteome</keyword>
<organism evidence="2 3">
    <name type="scientific">Triangularia verruculosa</name>
    <dbReference type="NCBI Taxonomy" id="2587418"/>
    <lineage>
        <taxon>Eukaryota</taxon>
        <taxon>Fungi</taxon>
        <taxon>Dikarya</taxon>
        <taxon>Ascomycota</taxon>
        <taxon>Pezizomycotina</taxon>
        <taxon>Sordariomycetes</taxon>
        <taxon>Sordariomycetidae</taxon>
        <taxon>Sordariales</taxon>
        <taxon>Podosporaceae</taxon>
        <taxon>Triangularia</taxon>
    </lineage>
</organism>
<evidence type="ECO:0000313" key="3">
    <source>
        <dbReference type="Proteomes" id="UP001303160"/>
    </source>
</evidence>
<gene>
    <name evidence="2" type="ORF">QBC40DRAFT_297528</name>
</gene>
<dbReference type="AlphaFoldDB" id="A0AAN6XFF0"/>
<feature type="transmembrane region" description="Helical" evidence="1">
    <location>
        <begin position="12"/>
        <end position="35"/>
    </location>
</feature>